<dbReference type="Proteomes" id="UP000279227">
    <property type="component" value="Chromosome"/>
</dbReference>
<evidence type="ECO:0000313" key="2">
    <source>
        <dbReference type="Proteomes" id="UP000279227"/>
    </source>
</evidence>
<organism evidence="1 2">
    <name type="scientific">Chryseobacterium gleum</name>
    <name type="common">Flavobacterium gleum</name>
    <dbReference type="NCBI Taxonomy" id="250"/>
    <lineage>
        <taxon>Bacteria</taxon>
        <taxon>Pseudomonadati</taxon>
        <taxon>Bacteroidota</taxon>
        <taxon>Flavobacteriia</taxon>
        <taxon>Flavobacteriales</taxon>
        <taxon>Weeksellaceae</taxon>
        <taxon>Chryseobacterium group</taxon>
        <taxon>Chryseobacterium</taxon>
    </lineage>
</organism>
<accession>A0A448B6C4</accession>
<dbReference type="AlphaFoldDB" id="A0A448B6C4"/>
<reference evidence="1 2" key="1">
    <citation type="submission" date="2018-12" db="EMBL/GenBank/DDBJ databases">
        <authorList>
            <consortium name="Pathogen Informatics"/>
        </authorList>
    </citation>
    <scope>NUCLEOTIDE SEQUENCE [LARGE SCALE GENOMIC DNA]</scope>
    <source>
        <strain evidence="1 2">NCTC11432</strain>
    </source>
</reference>
<protein>
    <submittedName>
        <fullName evidence="1">Uncharacterized protein</fullName>
    </submittedName>
</protein>
<name>A0A448B6C4_CHRGE</name>
<dbReference type="EMBL" id="LR134289">
    <property type="protein sequence ID" value="VEE10138.1"/>
    <property type="molecule type" value="Genomic_DNA"/>
</dbReference>
<sequence>MSLWLSTVTYKNNKTVPVTGIILFRTLSKTLDLNKNLVLYIQFNLVDKSFADVFGRAFFMFCWVDAKTQVFSMFTVLRHKDFISDKIEYSFDFSL</sequence>
<proteinExistence type="predicted"/>
<evidence type="ECO:0000313" key="1">
    <source>
        <dbReference type="EMBL" id="VEE10138.1"/>
    </source>
</evidence>
<gene>
    <name evidence="1" type="ORF">NCTC11432_03714</name>
</gene>
<dbReference type="KEGG" id="cgle:NCTC11432_03714"/>